<dbReference type="EMBL" id="LR798288">
    <property type="protein sequence ID" value="CAB5221603.1"/>
    <property type="molecule type" value="Genomic_DNA"/>
</dbReference>
<protein>
    <submittedName>
        <fullName evidence="1">Uncharacterized protein</fullName>
    </submittedName>
</protein>
<gene>
    <name evidence="1" type="ORF">UFOVP247_211</name>
</gene>
<reference evidence="1" key="1">
    <citation type="submission" date="2020-05" db="EMBL/GenBank/DDBJ databases">
        <authorList>
            <person name="Chiriac C."/>
            <person name="Salcher M."/>
            <person name="Ghai R."/>
            <person name="Kavagutti S V."/>
        </authorList>
    </citation>
    <scope>NUCLEOTIDE SEQUENCE</scope>
</reference>
<organism evidence="1">
    <name type="scientific">uncultured Caudovirales phage</name>
    <dbReference type="NCBI Taxonomy" id="2100421"/>
    <lineage>
        <taxon>Viruses</taxon>
        <taxon>Duplodnaviria</taxon>
        <taxon>Heunggongvirae</taxon>
        <taxon>Uroviricota</taxon>
        <taxon>Caudoviricetes</taxon>
        <taxon>Peduoviridae</taxon>
        <taxon>Maltschvirus</taxon>
        <taxon>Maltschvirus maltsch</taxon>
    </lineage>
</organism>
<proteinExistence type="predicted"/>
<sequence>MSLDSFFVSQGNEEEIERRNRIRLSVAAYAYEMHDDPIMSDAEFDALANKINVQKTTGNEIMDDFFREEFSPHTGQWIHKHPNKLGLENIYTKYFSRNK</sequence>
<evidence type="ECO:0000313" key="1">
    <source>
        <dbReference type="EMBL" id="CAB5221603.1"/>
    </source>
</evidence>
<accession>A0A6J7X2T3</accession>
<name>A0A6J7X2T3_9CAUD</name>